<proteinExistence type="inferred from homology"/>
<dbReference type="InterPro" id="IPR036291">
    <property type="entry name" value="NAD(P)-bd_dom_sf"/>
</dbReference>
<feature type="domain" description="Gfo/Idh/MocA-like oxidoreductase N-terminal" evidence="2">
    <location>
        <begin position="3"/>
        <end position="124"/>
    </location>
</feature>
<dbReference type="PANTHER" id="PTHR43377:SF2">
    <property type="entry name" value="BINDING ROSSMANN FOLD OXIDOREDUCTASE, PUTATIVE (AFU_ORTHOLOGUE AFUA_4G00560)-RELATED"/>
    <property type="match status" value="1"/>
</dbReference>
<gene>
    <name evidence="4" type="ORF">J2Z66_006208</name>
</gene>
<name>A0ABS4J404_9BACL</name>
<dbReference type="Proteomes" id="UP001519287">
    <property type="component" value="Unassembled WGS sequence"/>
</dbReference>
<dbReference type="SUPFAM" id="SSF51735">
    <property type="entry name" value="NAD(P)-binding Rossmann-fold domains"/>
    <property type="match status" value="1"/>
</dbReference>
<dbReference type="PANTHER" id="PTHR43377">
    <property type="entry name" value="BILIVERDIN REDUCTASE A"/>
    <property type="match status" value="1"/>
</dbReference>
<evidence type="ECO:0000259" key="3">
    <source>
        <dbReference type="Pfam" id="PF02894"/>
    </source>
</evidence>
<organism evidence="4 5">
    <name type="scientific">Paenibacillus eucommiae</name>
    <dbReference type="NCBI Taxonomy" id="1355755"/>
    <lineage>
        <taxon>Bacteria</taxon>
        <taxon>Bacillati</taxon>
        <taxon>Bacillota</taxon>
        <taxon>Bacilli</taxon>
        <taxon>Bacillales</taxon>
        <taxon>Paenibacillaceae</taxon>
        <taxon>Paenibacillus</taxon>
    </lineage>
</organism>
<evidence type="ECO:0000259" key="2">
    <source>
        <dbReference type="Pfam" id="PF01408"/>
    </source>
</evidence>
<evidence type="ECO:0000256" key="1">
    <source>
        <dbReference type="ARBA" id="ARBA00010928"/>
    </source>
</evidence>
<feature type="domain" description="Gfo/Idh/MocA-like oxidoreductase C-terminal" evidence="3">
    <location>
        <begin position="136"/>
        <end position="398"/>
    </location>
</feature>
<dbReference type="EMBL" id="JAGGLB010000026">
    <property type="protein sequence ID" value="MBP1994569.1"/>
    <property type="molecule type" value="Genomic_DNA"/>
</dbReference>
<dbReference type="Gene3D" id="3.30.360.10">
    <property type="entry name" value="Dihydrodipicolinate Reductase, domain 2"/>
    <property type="match status" value="1"/>
</dbReference>
<dbReference type="Pfam" id="PF01408">
    <property type="entry name" value="GFO_IDH_MocA"/>
    <property type="match status" value="1"/>
</dbReference>
<keyword evidence="5" id="KW-1185">Reference proteome</keyword>
<sequence>MKTYVLVGAGSRAKSMFARPLLTELKHAAKLCGLYDKNVIRSNLIREEFGGIPIYTDFSKMLQEVQPDTVIVASTDYTHHTYIIEALQAGCDVISEKPLTIDGEKCKAIMEAERKSGKTVTVTFNLRFVPYMMRIKELLQEGAVGQVYHVDMEWFLDRSHGADYFRRWHGQLEYSGGLLVHKSTHHFDLINWWIESHPQEIFAHGSRNFYGPTREERGERCLTCSYKSTCEFYFDIEQREFNKKAYLEAEKEDGYIRDQCVFGDRINIYDTMSVNVKYESGVFLTYSLAAYSPYEGWRVTINGSKGRLEAQEVQSGPLAGEEVNAIRIFSSHGEVKTHSISKAAGGHGGGDERLRSMLFVEGAEDPLGQQAGSMAGAMSLIIGDAANRSIQGGQPVSVSGLLD</sequence>
<dbReference type="InterPro" id="IPR051450">
    <property type="entry name" value="Gfo/Idh/MocA_Oxidoreductases"/>
</dbReference>
<dbReference type="Gene3D" id="3.40.50.720">
    <property type="entry name" value="NAD(P)-binding Rossmann-like Domain"/>
    <property type="match status" value="1"/>
</dbReference>
<dbReference type="SUPFAM" id="SSF55347">
    <property type="entry name" value="Glyceraldehyde-3-phosphate dehydrogenase-like, C-terminal domain"/>
    <property type="match status" value="1"/>
</dbReference>
<reference evidence="4 5" key="1">
    <citation type="submission" date="2021-03" db="EMBL/GenBank/DDBJ databases">
        <title>Genomic Encyclopedia of Type Strains, Phase IV (KMG-IV): sequencing the most valuable type-strain genomes for metagenomic binning, comparative biology and taxonomic classification.</title>
        <authorList>
            <person name="Goeker M."/>
        </authorList>
    </citation>
    <scope>NUCLEOTIDE SEQUENCE [LARGE SCALE GENOMIC DNA]</scope>
    <source>
        <strain evidence="4 5">DSM 26048</strain>
    </source>
</reference>
<dbReference type="InterPro" id="IPR000683">
    <property type="entry name" value="Gfo/Idh/MocA-like_OxRdtase_N"/>
</dbReference>
<comment type="similarity">
    <text evidence="1">Belongs to the Gfo/Idh/MocA family.</text>
</comment>
<dbReference type="Pfam" id="PF02894">
    <property type="entry name" value="GFO_IDH_MocA_C"/>
    <property type="match status" value="1"/>
</dbReference>
<accession>A0ABS4J404</accession>
<dbReference type="RefSeq" id="WP_209976411.1">
    <property type="nucleotide sequence ID" value="NZ_JAGGLB010000026.1"/>
</dbReference>
<evidence type="ECO:0000313" key="4">
    <source>
        <dbReference type="EMBL" id="MBP1994569.1"/>
    </source>
</evidence>
<comment type="caution">
    <text evidence="4">The sequence shown here is derived from an EMBL/GenBank/DDBJ whole genome shotgun (WGS) entry which is preliminary data.</text>
</comment>
<dbReference type="InterPro" id="IPR004104">
    <property type="entry name" value="Gfo/Idh/MocA-like_OxRdtase_C"/>
</dbReference>
<evidence type="ECO:0000313" key="5">
    <source>
        <dbReference type="Proteomes" id="UP001519287"/>
    </source>
</evidence>
<protein>
    <submittedName>
        <fullName evidence="4">Dehydrogenase</fullName>
    </submittedName>
</protein>